<dbReference type="InterPro" id="IPR006140">
    <property type="entry name" value="D-isomer_DH_NAD-bd"/>
</dbReference>
<name>A0A930EEA6_9FIRM</name>
<evidence type="ECO:0000259" key="1">
    <source>
        <dbReference type="Pfam" id="PF02826"/>
    </source>
</evidence>
<dbReference type="SUPFAM" id="SSF51735">
    <property type="entry name" value="NAD(P)-binding Rossmann-fold domains"/>
    <property type="match status" value="1"/>
</dbReference>
<feature type="domain" description="D-isomer specific 2-hydroxyacid dehydrogenase NAD-binding" evidence="1">
    <location>
        <begin position="95"/>
        <end position="198"/>
    </location>
</feature>
<dbReference type="GO" id="GO:0051287">
    <property type="term" value="F:NAD binding"/>
    <property type="evidence" value="ECO:0007669"/>
    <property type="project" value="InterPro"/>
</dbReference>
<proteinExistence type="predicted"/>
<feature type="non-terminal residue" evidence="2">
    <location>
        <position position="200"/>
    </location>
</feature>
<organism evidence="2 3">
    <name type="scientific">Mogibacterium diversum</name>
    <dbReference type="NCBI Taxonomy" id="114527"/>
    <lineage>
        <taxon>Bacteria</taxon>
        <taxon>Bacillati</taxon>
        <taxon>Bacillota</taxon>
        <taxon>Clostridia</taxon>
        <taxon>Peptostreptococcales</taxon>
        <taxon>Anaerovoracaceae</taxon>
        <taxon>Mogibacterium</taxon>
    </lineage>
</organism>
<dbReference type="SUPFAM" id="SSF52283">
    <property type="entry name" value="Formate/glycerate dehydrogenase catalytic domain-like"/>
    <property type="match status" value="1"/>
</dbReference>
<reference evidence="2" key="1">
    <citation type="submission" date="2020-04" db="EMBL/GenBank/DDBJ databases">
        <title>Deep metagenomics examines the oral microbiome during advanced dental caries in children, revealing novel taxa and co-occurrences with host molecules.</title>
        <authorList>
            <person name="Baker J.L."/>
            <person name="Morton J.T."/>
            <person name="Dinis M."/>
            <person name="Alvarez R."/>
            <person name="Tran N.C."/>
            <person name="Knight R."/>
            <person name="Edlund A."/>
        </authorList>
    </citation>
    <scope>NUCLEOTIDE SEQUENCE</scope>
    <source>
        <strain evidence="2">JCVI_24_bin.8</strain>
    </source>
</reference>
<evidence type="ECO:0000313" key="3">
    <source>
        <dbReference type="Proteomes" id="UP000722050"/>
    </source>
</evidence>
<dbReference type="Gene3D" id="3.40.50.720">
    <property type="entry name" value="NAD(P)-binding Rossmann-like Domain"/>
    <property type="match status" value="2"/>
</dbReference>
<dbReference type="Proteomes" id="UP000722050">
    <property type="component" value="Unassembled WGS sequence"/>
</dbReference>
<dbReference type="EMBL" id="JABZQH010000040">
    <property type="protein sequence ID" value="MBF1351867.1"/>
    <property type="molecule type" value="Genomic_DNA"/>
</dbReference>
<evidence type="ECO:0000313" key="2">
    <source>
        <dbReference type="EMBL" id="MBF1351867.1"/>
    </source>
</evidence>
<accession>A0A930EEA6</accession>
<dbReference type="GO" id="GO:0016616">
    <property type="term" value="F:oxidoreductase activity, acting on the CH-OH group of donors, NAD or NADP as acceptor"/>
    <property type="evidence" value="ECO:0007669"/>
    <property type="project" value="InterPro"/>
</dbReference>
<dbReference type="AlphaFoldDB" id="A0A930EEA6"/>
<protein>
    <submittedName>
        <fullName evidence="2">3-phosphoglycerate dehydrogenase</fullName>
    </submittedName>
</protein>
<dbReference type="InterPro" id="IPR036291">
    <property type="entry name" value="NAD(P)-bd_dom_sf"/>
</dbReference>
<sequence length="200" mass="21035">MDKFNIGTLNNISQVGLGRLTDKYELTEDIDTAHGVVVRSFKMHDMDFSDNLLAIGRAGAGVNNIPLDRCADEGIVVFNAPGANSNAVKELVISAMIVGARNICEGVAWTNTLEGDVAGQVEKGKKQFAGTEISGKTLGVIGLGAIGAKVANAAHALGMNIVGNSVVIHPILTAPCEMYDDISEMVKVCDYITIHVPSLP</sequence>
<comment type="caution">
    <text evidence="2">The sequence shown here is derived from an EMBL/GenBank/DDBJ whole genome shotgun (WGS) entry which is preliminary data.</text>
</comment>
<dbReference type="PANTHER" id="PTHR42938">
    <property type="entry name" value="FORMATE DEHYDROGENASE 1"/>
    <property type="match status" value="1"/>
</dbReference>
<dbReference type="PANTHER" id="PTHR42938:SF47">
    <property type="entry name" value="HYDROXYPYRUVATE REDUCTASE"/>
    <property type="match status" value="1"/>
</dbReference>
<gene>
    <name evidence="2" type="ORF">HXM71_01935</name>
</gene>
<dbReference type="Pfam" id="PF02826">
    <property type="entry name" value="2-Hacid_dh_C"/>
    <property type="match status" value="1"/>
</dbReference>